<evidence type="ECO:0000256" key="1">
    <source>
        <dbReference type="ARBA" id="ARBA00001947"/>
    </source>
</evidence>
<keyword evidence="3" id="KW-1185">Reference proteome</keyword>
<reference evidence="2 3" key="1">
    <citation type="submission" date="2020-07" db="EMBL/GenBank/DDBJ databases">
        <authorList>
            <person name="Feng H."/>
        </authorList>
    </citation>
    <scope>NUCLEOTIDE SEQUENCE [LARGE SCALE GENOMIC DNA]</scope>
    <source>
        <strain evidence="3">s-10</strain>
    </source>
</reference>
<dbReference type="GO" id="GO:0016832">
    <property type="term" value="F:aldehyde-lyase activity"/>
    <property type="evidence" value="ECO:0007669"/>
    <property type="project" value="InterPro"/>
</dbReference>
<proteinExistence type="predicted"/>
<dbReference type="Proteomes" id="UP000535491">
    <property type="component" value="Unassembled WGS sequence"/>
</dbReference>
<comment type="cofactor">
    <cofactor evidence="1">
        <name>Zn(2+)</name>
        <dbReference type="ChEBI" id="CHEBI:29105"/>
    </cofactor>
</comment>
<evidence type="ECO:0000313" key="2">
    <source>
        <dbReference type="EMBL" id="MBA4494167.1"/>
    </source>
</evidence>
<dbReference type="InterPro" id="IPR000771">
    <property type="entry name" value="FBA_II"/>
</dbReference>
<dbReference type="GO" id="GO:0008270">
    <property type="term" value="F:zinc ion binding"/>
    <property type="evidence" value="ECO:0007669"/>
    <property type="project" value="InterPro"/>
</dbReference>
<organism evidence="2 3">
    <name type="scientific">Paenactinomyces guangxiensis</name>
    <dbReference type="NCBI Taxonomy" id="1490290"/>
    <lineage>
        <taxon>Bacteria</taxon>
        <taxon>Bacillati</taxon>
        <taxon>Bacillota</taxon>
        <taxon>Bacilli</taxon>
        <taxon>Bacillales</taxon>
        <taxon>Thermoactinomycetaceae</taxon>
        <taxon>Paenactinomyces</taxon>
    </lineage>
</organism>
<gene>
    <name evidence="2" type="ORF">H1191_07600</name>
</gene>
<name>A0A7W1WQI4_9BACL</name>
<dbReference type="GO" id="GO:0005975">
    <property type="term" value="P:carbohydrate metabolic process"/>
    <property type="evidence" value="ECO:0007669"/>
    <property type="project" value="InterPro"/>
</dbReference>
<dbReference type="Gene3D" id="3.20.20.70">
    <property type="entry name" value="Aldolase class I"/>
    <property type="match status" value="1"/>
</dbReference>
<dbReference type="InterPro" id="IPR013785">
    <property type="entry name" value="Aldolase_TIM"/>
</dbReference>
<dbReference type="AlphaFoldDB" id="A0A7W1WQI4"/>
<dbReference type="Pfam" id="PF01116">
    <property type="entry name" value="F_bP_aldolase"/>
    <property type="match status" value="1"/>
</dbReference>
<sequence length="54" mass="5997">MLARAQREQYAIPAFNIHNLETIQAIVETAADIRSPVILAAKQWQGIRPNSIPA</sequence>
<dbReference type="SUPFAM" id="SSF51569">
    <property type="entry name" value="Aldolase"/>
    <property type="match status" value="1"/>
</dbReference>
<dbReference type="EMBL" id="JACEIQ010000005">
    <property type="protein sequence ID" value="MBA4494167.1"/>
    <property type="molecule type" value="Genomic_DNA"/>
</dbReference>
<evidence type="ECO:0000313" key="3">
    <source>
        <dbReference type="Proteomes" id="UP000535491"/>
    </source>
</evidence>
<protein>
    <submittedName>
        <fullName evidence="2">Class II fructose-bisphosphate aldolase</fullName>
    </submittedName>
</protein>
<accession>A0A7W1WQI4</accession>
<comment type="caution">
    <text evidence="2">The sequence shown here is derived from an EMBL/GenBank/DDBJ whole genome shotgun (WGS) entry which is preliminary data.</text>
</comment>